<proteinExistence type="predicted"/>
<dbReference type="Pfam" id="PF11954">
    <property type="entry name" value="DUF3471"/>
    <property type="match status" value="1"/>
</dbReference>
<dbReference type="Gene3D" id="2.40.128.600">
    <property type="match status" value="1"/>
</dbReference>
<accession>A0A6A5UEX1</accession>
<dbReference type="Proteomes" id="UP000800035">
    <property type="component" value="Unassembled WGS sequence"/>
</dbReference>
<dbReference type="InterPro" id="IPR021860">
    <property type="entry name" value="Peptidase_S12_Pab87-rel_C"/>
</dbReference>
<feature type="domain" description="Peptidase S12 Pab87-related C-terminal" evidence="2">
    <location>
        <begin position="427"/>
        <end position="527"/>
    </location>
</feature>
<dbReference type="Pfam" id="PF00144">
    <property type="entry name" value="Beta-lactamase"/>
    <property type="match status" value="1"/>
</dbReference>
<dbReference type="Gene3D" id="3.40.710.10">
    <property type="entry name" value="DD-peptidase/beta-lactamase superfamily"/>
    <property type="match status" value="1"/>
</dbReference>
<dbReference type="PANTHER" id="PTHR43283">
    <property type="entry name" value="BETA-LACTAMASE-RELATED"/>
    <property type="match status" value="1"/>
</dbReference>
<dbReference type="InterPro" id="IPR050789">
    <property type="entry name" value="Diverse_Enzym_Activities"/>
</dbReference>
<evidence type="ECO:0000259" key="2">
    <source>
        <dbReference type="Pfam" id="PF11954"/>
    </source>
</evidence>
<evidence type="ECO:0000313" key="4">
    <source>
        <dbReference type="Proteomes" id="UP000800035"/>
    </source>
</evidence>
<sequence length="544" mass="60182">MTSLKKQLDAVGPEITRILQISGSPCLSLGVLHKGTLIHTAHFGCRLADEPTPPNDDTIHWIVSLTKLITAAAIAKLVHDGTLDWDLPIREYIPGFRIRQDELGLKSTLRDLLSNRTGITPANNLWGFQNGEALMKKSETTLTATYLSSAKPFGQWVYSQWNYALVDDVVKEVTGASLCDYIEQNIFQPLHMTRSSFDRPQDSDANVAHAHCTHEDGTAARKESFGPALVDAGIGVGGGARSSVNDYITFLQALLSAYKHQHDNNVDVTPGSIFPLTRAVFTPQVGFGPPQRSGIEHAAYCMGIYRTKLPGHLSFASPNFYYTLGRKRLPPYGANLAGTEIFHHSGTGPSHQCAMYLVPATESAVIAFTNSQPLMDPVDFAAQLALSILLGQKPVVDFVKMAQLARTITLENYKLLRDVVARGKTDVPPTKSLAVYEGDYYNAIHNFVLSVTVAGDGLDVRMQRGKTGFTLLPYDGDTFYFPVDREEETCSKGMWGFMYKDWHLFRFENSSNGEVERLTWRHDPYLADPEIFRKTPASGSFARL</sequence>
<evidence type="ECO:0000259" key="1">
    <source>
        <dbReference type="Pfam" id="PF00144"/>
    </source>
</evidence>
<dbReference type="InterPro" id="IPR012338">
    <property type="entry name" value="Beta-lactam/transpept-like"/>
</dbReference>
<organism evidence="3 4">
    <name type="scientific">Byssothecium circinans</name>
    <dbReference type="NCBI Taxonomy" id="147558"/>
    <lineage>
        <taxon>Eukaryota</taxon>
        <taxon>Fungi</taxon>
        <taxon>Dikarya</taxon>
        <taxon>Ascomycota</taxon>
        <taxon>Pezizomycotina</taxon>
        <taxon>Dothideomycetes</taxon>
        <taxon>Pleosporomycetidae</taxon>
        <taxon>Pleosporales</taxon>
        <taxon>Massarineae</taxon>
        <taxon>Massarinaceae</taxon>
        <taxon>Byssothecium</taxon>
    </lineage>
</organism>
<reference evidence="3" key="1">
    <citation type="journal article" date="2020" name="Stud. Mycol.">
        <title>101 Dothideomycetes genomes: a test case for predicting lifestyles and emergence of pathogens.</title>
        <authorList>
            <person name="Haridas S."/>
            <person name="Albert R."/>
            <person name="Binder M."/>
            <person name="Bloem J."/>
            <person name="Labutti K."/>
            <person name="Salamov A."/>
            <person name="Andreopoulos B."/>
            <person name="Baker S."/>
            <person name="Barry K."/>
            <person name="Bills G."/>
            <person name="Bluhm B."/>
            <person name="Cannon C."/>
            <person name="Castanera R."/>
            <person name="Culley D."/>
            <person name="Daum C."/>
            <person name="Ezra D."/>
            <person name="Gonzalez J."/>
            <person name="Henrissat B."/>
            <person name="Kuo A."/>
            <person name="Liang C."/>
            <person name="Lipzen A."/>
            <person name="Lutzoni F."/>
            <person name="Magnuson J."/>
            <person name="Mondo S."/>
            <person name="Nolan M."/>
            <person name="Ohm R."/>
            <person name="Pangilinan J."/>
            <person name="Park H.-J."/>
            <person name="Ramirez L."/>
            <person name="Alfaro M."/>
            <person name="Sun H."/>
            <person name="Tritt A."/>
            <person name="Yoshinaga Y."/>
            <person name="Zwiers L.-H."/>
            <person name="Turgeon B."/>
            <person name="Goodwin S."/>
            <person name="Spatafora J."/>
            <person name="Crous P."/>
            <person name="Grigoriev I."/>
        </authorList>
    </citation>
    <scope>NUCLEOTIDE SEQUENCE</scope>
    <source>
        <strain evidence="3">CBS 675.92</strain>
    </source>
</reference>
<name>A0A6A5UEX1_9PLEO</name>
<gene>
    <name evidence="3" type="ORF">CC80DRAFT_488712</name>
</gene>
<protein>
    <submittedName>
        <fullName evidence="3">Beta-lactamase/transpeptidase-like protein</fullName>
    </submittedName>
</protein>
<evidence type="ECO:0000313" key="3">
    <source>
        <dbReference type="EMBL" id="KAF1961446.1"/>
    </source>
</evidence>
<dbReference type="InterPro" id="IPR001466">
    <property type="entry name" value="Beta-lactam-related"/>
</dbReference>
<dbReference type="AlphaFoldDB" id="A0A6A5UEX1"/>
<dbReference type="PANTHER" id="PTHR43283:SF3">
    <property type="entry name" value="BETA-LACTAMASE FAMILY PROTEIN (AFU_ORTHOLOGUE AFUA_5G07500)"/>
    <property type="match status" value="1"/>
</dbReference>
<keyword evidence="4" id="KW-1185">Reference proteome</keyword>
<dbReference type="SUPFAM" id="SSF56601">
    <property type="entry name" value="beta-lactamase/transpeptidase-like"/>
    <property type="match status" value="1"/>
</dbReference>
<dbReference type="OrthoDB" id="5946976at2759"/>
<feature type="domain" description="Beta-lactamase-related" evidence="1">
    <location>
        <begin position="22"/>
        <end position="387"/>
    </location>
</feature>
<dbReference type="EMBL" id="ML976981">
    <property type="protein sequence ID" value="KAF1961446.1"/>
    <property type="molecule type" value="Genomic_DNA"/>
</dbReference>